<dbReference type="EMBL" id="JAAAWO010000004">
    <property type="protein sequence ID" value="NDW15260.1"/>
    <property type="molecule type" value="Genomic_DNA"/>
</dbReference>
<gene>
    <name evidence="1" type="ORF">GTQ48_06990</name>
</gene>
<evidence type="ECO:0008006" key="3">
    <source>
        <dbReference type="Google" id="ProtNLM"/>
    </source>
</evidence>
<evidence type="ECO:0000313" key="1">
    <source>
        <dbReference type="EMBL" id="NDW15260.1"/>
    </source>
</evidence>
<proteinExistence type="predicted"/>
<evidence type="ECO:0000313" key="2">
    <source>
        <dbReference type="Proteomes" id="UP000471381"/>
    </source>
</evidence>
<reference evidence="1 2" key="1">
    <citation type="submission" date="2020-01" db="EMBL/GenBank/DDBJ databases">
        <title>Genomes of bacteria type strains.</title>
        <authorList>
            <person name="Chen J."/>
            <person name="Zhu S."/>
            <person name="Yang J."/>
        </authorList>
    </citation>
    <scope>NUCLEOTIDE SEQUENCE [LARGE SCALE GENOMIC DNA]</scope>
    <source>
        <strain evidence="1 2">LMG 24078</strain>
    </source>
</reference>
<organism evidence="1 2">
    <name type="scientific">Alteromonas genovensis</name>
    <dbReference type="NCBI Taxonomy" id="471225"/>
    <lineage>
        <taxon>Bacteria</taxon>
        <taxon>Pseudomonadati</taxon>
        <taxon>Pseudomonadota</taxon>
        <taxon>Gammaproteobacteria</taxon>
        <taxon>Alteromonadales</taxon>
        <taxon>Alteromonadaceae</taxon>
        <taxon>Alteromonas/Salinimonas group</taxon>
        <taxon>Alteromonas</taxon>
    </lineage>
</organism>
<sequence length="156" mass="17507">MKIIGHVKRFWKFHSLIIGAFGICALTLGCAIHEPSFYEGTWVITDTYQDEKSSQNTSKSRVLGSSFTYSATSAQLDQFACEVPEYHTQRLSSDDFYSQYKVDPQRIGFSRDDVTKIELTCASDVATLGRTLLIQQSDNAVIPSNGTFFRLEKATI</sequence>
<comment type="caution">
    <text evidence="1">The sequence shown here is derived from an EMBL/GenBank/DDBJ whole genome shotgun (WGS) entry which is preliminary data.</text>
</comment>
<keyword evidence="2" id="KW-1185">Reference proteome</keyword>
<protein>
    <recommendedName>
        <fullName evidence="3">Lipoprotein</fullName>
    </recommendedName>
</protein>
<dbReference type="PROSITE" id="PS51257">
    <property type="entry name" value="PROKAR_LIPOPROTEIN"/>
    <property type="match status" value="1"/>
</dbReference>
<name>A0A6N9TDN4_9ALTE</name>
<dbReference type="AlphaFoldDB" id="A0A6N9TDN4"/>
<accession>A0A6N9TDN4</accession>
<dbReference type="Proteomes" id="UP000471381">
    <property type="component" value="Unassembled WGS sequence"/>
</dbReference>